<reference evidence="6 7" key="1">
    <citation type="submission" date="2016-10" db="EMBL/GenBank/DDBJ databases">
        <authorList>
            <person name="de Groot N.N."/>
        </authorList>
    </citation>
    <scope>NUCLEOTIDE SEQUENCE [LARGE SCALE GENOMIC DNA]</scope>
    <source>
        <strain evidence="6 7">CPCC 202808</strain>
    </source>
</reference>
<gene>
    <name evidence="5" type="ORF">FHR37_001999</name>
    <name evidence="6" type="ORF">SAMN05421678_107255</name>
</gene>
<dbReference type="PANTHER" id="PTHR43362">
    <property type="entry name" value="MANNITOL DEHYDROGENASE DSF1-RELATED"/>
    <property type="match status" value="1"/>
</dbReference>
<evidence type="ECO:0000259" key="3">
    <source>
        <dbReference type="Pfam" id="PF01232"/>
    </source>
</evidence>
<evidence type="ECO:0000259" key="4">
    <source>
        <dbReference type="Pfam" id="PF08125"/>
    </source>
</evidence>
<dbReference type="Gene3D" id="3.40.50.720">
    <property type="entry name" value="NAD(P)-binding Rossmann-like Domain"/>
    <property type="match status" value="1"/>
</dbReference>
<reference evidence="5 8" key="2">
    <citation type="submission" date="2020-07" db="EMBL/GenBank/DDBJ databases">
        <title>Sequencing the genomes of 1000 actinobacteria strains.</title>
        <authorList>
            <person name="Klenk H.-P."/>
        </authorList>
    </citation>
    <scope>NUCLEOTIDE SEQUENCE [LARGE SCALE GENOMIC DNA]</scope>
    <source>
        <strain evidence="5 8">DSM 45117</strain>
    </source>
</reference>
<dbReference type="PRINTS" id="PR00084">
    <property type="entry name" value="MTLDHDRGNASE"/>
</dbReference>
<comment type="catalytic activity">
    <reaction evidence="2">
        <text>D-mannitol 1-phosphate + NAD(+) = beta-D-fructose 6-phosphate + NADH + H(+)</text>
        <dbReference type="Rhea" id="RHEA:19661"/>
        <dbReference type="ChEBI" id="CHEBI:15378"/>
        <dbReference type="ChEBI" id="CHEBI:57540"/>
        <dbReference type="ChEBI" id="CHEBI:57634"/>
        <dbReference type="ChEBI" id="CHEBI:57945"/>
        <dbReference type="ChEBI" id="CHEBI:61381"/>
        <dbReference type="EC" id="1.1.1.17"/>
    </reaction>
</comment>
<feature type="domain" description="Mannitol dehydrogenase N-terminal" evidence="3">
    <location>
        <begin position="18"/>
        <end position="267"/>
    </location>
</feature>
<dbReference type="InterPro" id="IPR013131">
    <property type="entry name" value="Mannitol_DH_N"/>
</dbReference>
<proteinExistence type="predicted"/>
<dbReference type="GO" id="GO:0008926">
    <property type="term" value="F:mannitol-1-phosphate 5-dehydrogenase activity"/>
    <property type="evidence" value="ECO:0007669"/>
    <property type="project" value="UniProtKB-EC"/>
</dbReference>
<dbReference type="EMBL" id="JACBZA010000001">
    <property type="protein sequence ID" value="NYH83148.1"/>
    <property type="molecule type" value="Genomic_DNA"/>
</dbReference>
<dbReference type="InterPro" id="IPR036291">
    <property type="entry name" value="NAD(P)-bd_dom_sf"/>
</dbReference>
<dbReference type="Proteomes" id="UP000533017">
    <property type="component" value="Unassembled WGS sequence"/>
</dbReference>
<dbReference type="EMBL" id="FOOI01000007">
    <property type="protein sequence ID" value="SFG66101.1"/>
    <property type="molecule type" value="Genomic_DNA"/>
</dbReference>
<dbReference type="Gene3D" id="1.10.1040.10">
    <property type="entry name" value="N-(1-d-carboxylethyl)-l-norvaline Dehydrogenase, domain 2"/>
    <property type="match status" value="1"/>
</dbReference>
<evidence type="ECO:0000313" key="8">
    <source>
        <dbReference type="Proteomes" id="UP000533017"/>
    </source>
</evidence>
<evidence type="ECO:0000313" key="7">
    <source>
        <dbReference type="Proteomes" id="UP000199052"/>
    </source>
</evidence>
<evidence type="ECO:0000256" key="1">
    <source>
        <dbReference type="ARBA" id="ARBA00023002"/>
    </source>
</evidence>
<feature type="domain" description="Mannitol dehydrogenase C-terminal" evidence="4">
    <location>
        <begin position="276"/>
        <end position="452"/>
    </location>
</feature>
<dbReference type="GO" id="GO:0008866">
    <property type="term" value="F:fructuronate reductase activity"/>
    <property type="evidence" value="ECO:0007669"/>
    <property type="project" value="UniProtKB-EC"/>
</dbReference>
<dbReference type="SUPFAM" id="SSF48179">
    <property type="entry name" value="6-phosphogluconate dehydrogenase C-terminal domain-like"/>
    <property type="match status" value="1"/>
</dbReference>
<evidence type="ECO:0000313" key="5">
    <source>
        <dbReference type="EMBL" id="NYH83148.1"/>
    </source>
</evidence>
<dbReference type="InterPro" id="IPR008927">
    <property type="entry name" value="6-PGluconate_DH-like_C_sf"/>
</dbReference>
<dbReference type="InterPro" id="IPR050988">
    <property type="entry name" value="Mannitol_DH/Oxidoreductase"/>
</dbReference>
<name>A0A1I2TUY2_9ACTN</name>
<dbReference type="EC" id="1.1.1.57" evidence="5"/>
<protein>
    <submittedName>
        <fullName evidence="6">Fructuronate reductase</fullName>
        <ecNumber evidence="5">1.1.1.57</ecNumber>
    </submittedName>
</protein>
<keyword evidence="1 5" id="KW-0560">Oxidoreductase</keyword>
<evidence type="ECO:0000256" key="2">
    <source>
        <dbReference type="ARBA" id="ARBA00048615"/>
    </source>
</evidence>
<dbReference type="AlphaFoldDB" id="A0A1I2TUY2"/>
<organism evidence="6 7">
    <name type="scientific">Actinopolymorpha cephalotaxi</name>
    <dbReference type="NCBI Taxonomy" id="504797"/>
    <lineage>
        <taxon>Bacteria</taxon>
        <taxon>Bacillati</taxon>
        <taxon>Actinomycetota</taxon>
        <taxon>Actinomycetes</taxon>
        <taxon>Propionibacteriales</taxon>
        <taxon>Actinopolymorphaceae</taxon>
        <taxon>Actinopolymorpha</taxon>
    </lineage>
</organism>
<dbReference type="Pfam" id="PF01232">
    <property type="entry name" value="Mannitol_dh"/>
    <property type="match status" value="1"/>
</dbReference>
<accession>A0A1I2TUY2</accession>
<dbReference type="InterPro" id="IPR013118">
    <property type="entry name" value="Mannitol_DH_C"/>
</dbReference>
<dbReference type="STRING" id="504797.SAMN05421678_107255"/>
<dbReference type="Pfam" id="PF08125">
    <property type="entry name" value="Mannitol_dh_C"/>
    <property type="match status" value="1"/>
</dbReference>
<dbReference type="Proteomes" id="UP000199052">
    <property type="component" value="Unassembled WGS sequence"/>
</dbReference>
<dbReference type="InterPro" id="IPR000669">
    <property type="entry name" value="Mannitol_DH"/>
</dbReference>
<dbReference type="PANTHER" id="PTHR43362:SF1">
    <property type="entry name" value="MANNITOL DEHYDROGENASE 2-RELATED"/>
    <property type="match status" value="1"/>
</dbReference>
<dbReference type="OrthoDB" id="271711at2"/>
<dbReference type="InterPro" id="IPR013328">
    <property type="entry name" value="6PGD_dom2"/>
</dbReference>
<dbReference type="RefSeq" id="WP_092883736.1">
    <property type="nucleotide sequence ID" value="NZ_FOOI01000007.1"/>
</dbReference>
<keyword evidence="8" id="KW-1185">Reference proteome</keyword>
<evidence type="ECO:0000313" key="6">
    <source>
        <dbReference type="EMBL" id="SFG66101.1"/>
    </source>
</evidence>
<dbReference type="SUPFAM" id="SSF51735">
    <property type="entry name" value="NAD(P)-binding Rossmann-fold domains"/>
    <property type="match status" value="1"/>
</dbReference>
<sequence>MRGLTRAQAGAGGPAPVRVVHLGLGAFFRAHQAWYTHVANTADGTEPAGIAAFTGRRPDAARPLADQDGLYHLLVRDRDGDRTELVTSLSGAYDGADAKLRDGALADPAVGTVTLTITEAGYLRAADGAPDLADPRLAGDVERLRAGDSAVSTAPGRLLSGLAARRAADAGPLAVVPCDNLVDNGATIARVLTGVADAVDADLAAWVRANVSFVSTTIDRITPATTPEDREVVASLSGFSDQAPVVTEPFTEWVLAGDFPAGRPAWEHAGARFVDDVRPFEQRKLWLLNGAHSLLAYAGPTRGHETVAEAIGDPVCRGWVDAWWDAAARHLALDAADIAKYRADLLERFANPRIRHALAQIAMDGSQKLPIRVLPVLTRERADGVLPEGGVVALAGWLAHLRDGTRVRDPRAEELAGLAGGPVDDVVPRVLAVLDPALADDAELVAGVRRTLTELTG</sequence>